<evidence type="ECO:0000313" key="2">
    <source>
        <dbReference type="EMBL" id="GMF41417.1"/>
    </source>
</evidence>
<organism evidence="2 3">
    <name type="scientific">Phytophthora fragariaefolia</name>
    <dbReference type="NCBI Taxonomy" id="1490495"/>
    <lineage>
        <taxon>Eukaryota</taxon>
        <taxon>Sar</taxon>
        <taxon>Stramenopiles</taxon>
        <taxon>Oomycota</taxon>
        <taxon>Peronosporomycetes</taxon>
        <taxon>Peronosporales</taxon>
        <taxon>Peronosporaceae</taxon>
        <taxon>Phytophthora</taxon>
    </lineage>
</organism>
<keyword evidence="3" id="KW-1185">Reference proteome</keyword>
<reference evidence="2" key="1">
    <citation type="submission" date="2023-04" db="EMBL/GenBank/DDBJ databases">
        <title>Phytophthora fragariaefolia NBRC 109709.</title>
        <authorList>
            <person name="Ichikawa N."/>
            <person name="Sato H."/>
            <person name="Tonouchi N."/>
        </authorList>
    </citation>
    <scope>NUCLEOTIDE SEQUENCE</scope>
    <source>
        <strain evidence="2">NBRC 109709</strain>
    </source>
</reference>
<feature type="region of interest" description="Disordered" evidence="1">
    <location>
        <begin position="283"/>
        <end position="322"/>
    </location>
</feature>
<dbReference type="EMBL" id="BSXT01001334">
    <property type="protein sequence ID" value="GMF41417.1"/>
    <property type="molecule type" value="Genomic_DNA"/>
</dbReference>
<accession>A0A9W7CTP9</accession>
<sequence length="322" mass="36078">MGRRSSRRQASFSELTKTFERLNVATDAEIAAEADHRAASARRASASQLIVNPFAVSEAPASASSPVAASDVSVEDVSTTVLNAPALLAAPVYKVSTFQERRVFMRQYERYTTALMAFQTPANRPFAMPVSACIEGDTRRRIAMFECGCMPHEISEDQWVQYFLAANVTTVRNYAVRDKTMKALRMDTTLKEAPSRMSHLQQDLYKILEAHNLTEEMFSEAPRRVVGNLLEALEPQSFRDIVRHQLTLESNKQKKKRVVPFCMWVTIMLEQYMQWNNVARAQKTPTGRISSKPGRPSTARPHIESESVSSAPPPQGTTASYV</sequence>
<gene>
    <name evidence="2" type="ORF">Pfra01_001310500</name>
</gene>
<evidence type="ECO:0000256" key="1">
    <source>
        <dbReference type="SAM" id="MobiDB-lite"/>
    </source>
</evidence>
<proteinExistence type="predicted"/>
<evidence type="ECO:0000313" key="3">
    <source>
        <dbReference type="Proteomes" id="UP001165121"/>
    </source>
</evidence>
<name>A0A9W7CTP9_9STRA</name>
<protein>
    <submittedName>
        <fullName evidence="2">Unnamed protein product</fullName>
    </submittedName>
</protein>
<dbReference type="Proteomes" id="UP001165121">
    <property type="component" value="Unassembled WGS sequence"/>
</dbReference>
<comment type="caution">
    <text evidence="2">The sequence shown here is derived from an EMBL/GenBank/DDBJ whole genome shotgun (WGS) entry which is preliminary data.</text>
</comment>
<dbReference type="OrthoDB" id="113869at2759"/>
<dbReference type="AlphaFoldDB" id="A0A9W7CTP9"/>
<feature type="compositionally biased region" description="Polar residues" evidence="1">
    <location>
        <begin position="306"/>
        <end position="322"/>
    </location>
</feature>